<protein>
    <submittedName>
        <fullName evidence="2">GK21402</fullName>
    </submittedName>
</protein>
<dbReference type="HOGENOM" id="CLU_1972840_0_0_1"/>
<dbReference type="STRING" id="7260.B4MQM3"/>
<reference evidence="2 3" key="1">
    <citation type="journal article" date="2007" name="Nature">
        <title>Evolution of genes and genomes on the Drosophila phylogeny.</title>
        <authorList>
            <consortium name="Drosophila 12 Genomes Consortium"/>
            <person name="Clark A.G."/>
            <person name="Eisen M.B."/>
            <person name="Smith D.R."/>
            <person name="Bergman C.M."/>
            <person name="Oliver B."/>
            <person name="Markow T.A."/>
            <person name="Kaufman T.C."/>
            <person name="Kellis M."/>
            <person name="Gelbart W."/>
            <person name="Iyer V.N."/>
            <person name="Pollard D.A."/>
            <person name="Sackton T.B."/>
            <person name="Larracuente A.M."/>
            <person name="Singh N.D."/>
            <person name="Abad J.P."/>
            <person name="Abt D.N."/>
            <person name="Adryan B."/>
            <person name="Aguade M."/>
            <person name="Akashi H."/>
            <person name="Anderson W.W."/>
            <person name="Aquadro C.F."/>
            <person name="Ardell D.H."/>
            <person name="Arguello R."/>
            <person name="Artieri C.G."/>
            <person name="Barbash D.A."/>
            <person name="Barker D."/>
            <person name="Barsanti P."/>
            <person name="Batterham P."/>
            <person name="Batzoglou S."/>
            <person name="Begun D."/>
            <person name="Bhutkar A."/>
            <person name="Blanco E."/>
            <person name="Bosak S.A."/>
            <person name="Bradley R.K."/>
            <person name="Brand A.D."/>
            <person name="Brent M.R."/>
            <person name="Brooks A.N."/>
            <person name="Brown R.H."/>
            <person name="Butlin R.K."/>
            <person name="Caggese C."/>
            <person name="Calvi B.R."/>
            <person name="Bernardo de Carvalho A."/>
            <person name="Caspi A."/>
            <person name="Castrezana S."/>
            <person name="Celniker S.E."/>
            <person name="Chang J.L."/>
            <person name="Chapple C."/>
            <person name="Chatterji S."/>
            <person name="Chinwalla A."/>
            <person name="Civetta A."/>
            <person name="Clifton S.W."/>
            <person name="Comeron J.M."/>
            <person name="Costello J.C."/>
            <person name="Coyne J.A."/>
            <person name="Daub J."/>
            <person name="David R.G."/>
            <person name="Delcher A.L."/>
            <person name="Delehaunty K."/>
            <person name="Do C.B."/>
            <person name="Ebling H."/>
            <person name="Edwards K."/>
            <person name="Eickbush T."/>
            <person name="Evans J.D."/>
            <person name="Filipski A."/>
            <person name="Findeiss S."/>
            <person name="Freyhult E."/>
            <person name="Fulton L."/>
            <person name="Fulton R."/>
            <person name="Garcia A.C."/>
            <person name="Gardiner A."/>
            <person name="Garfield D.A."/>
            <person name="Garvin B.E."/>
            <person name="Gibson G."/>
            <person name="Gilbert D."/>
            <person name="Gnerre S."/>
            <person name="Godfrey J."/>
            <person name="Good R."/>
            <person name="Gotea V."/>
            <person name="Gravely B."/>
            <person name="Greenberg A.J."/>
            <person name="Griffiths-Jones S."/>
            <person name="Gross S."/>
            <person name="Guigo R."/>
            <person name="Gustafson E.A."/>
            <person name="Haerty W."/>
            <person name="Hahn M.W."/>
            <person name="Halligan D.L."/>
            <person name="Halpern A.L."/>
            <person name="Halter G.M."/>
            <person name="Han M.V."/>
            <person name="Heger A."/>
            <person name="Hillier L."/>
            <person name="Hinrichs A.S."/>
            <person name="Holmes I."/>
            <person name="Hoskins R.A."/>
            <person name="Hubisz M.J."/>
            <person name="Hultmark D."/>
            <person name="Huntley M.A."/>
            <person name="Jaffe D.B."/>
            <person name="Jagadeeshan S."/>
            <person name="Jeck W.R."/>
            <person name="Johnson J."/>
            <person name="Jones C.D."/>
            <person name="Jordan W.C."/>
            <person name="Karpen G.H."/>
            <person name="Kataoka E."/>
            <person name="Keightley P.D."/>
            <person name="Kheradpour P."/>
            <person name="Kirkness E.F."/>
            <person name="Koerich L.B."/>
            <person name="Kristiansen K."/>
            <person name="Kudrna D."/>
            <person name="Kulathinal R.J."/>
            <person name="Kumar S."/>
            <person name="Kwok R."/>
            <person name="Lander E."/>
            <person name="Langley C.H."/>
            <person name="Lapoint R."/>
            <person name="Lazzaro B.P."/>
            <person name="Lee S.J."/>
            <person name="Levesque L."/>
            <person name="Li R."/>
            <person name="Lin C.F."/>
            <person name="Lin M.F."/>
            <person name="Lindblad-Toh K."/>
            <person name="Llopart A."/>
            <person name="Long M."/>
            <person name="Low L."/>
            <person name="Lozovsky E."/>
            <person name="Lu J."/>
            <person name="Luo M."/>
            <person name="Machado C.A."/>
            <person name="Makalowski W."/>
            <person name="Marzo M."/>
            <person name="Matsuda M."/>
            <person name="Matzkin L."/>
            <person name="McAllister B."/>
            <person name="McBride C.S."/>
            <person name="McKernan B."/>
            <person name="McKernan K."/>
            <person name="Mendez-Lago M."/>
            <person name="Minx P."/>
            <person name="Mollenhauer M.U."/>
            <person name="Montooth K."/>
            <person name="Mount S.M."/>
            <person name="Mu X."/>
            <person name="Myers E."/>
            <person name="Negre B."/>
            <person name="Newfeld S."/>
            <person name="Nielsen R."/>
            <person name="Noor M.A."/>
            <person name="O'Grady P."/>
            <person name="Pachter L."/>
            <person name="Papaceit M."/>
            <person name="Parisi M.J."/>
            <person name="Parisi M."/>
            <person name="Parts L."/>
            <person name="Pedersen J.S."/>
            <person name="Pesole G."/>
            <person name="Phillippy A.M."/>
            <person name="Ponting C.P."/>
            <person name="Pop M."/>
            <person name="Porcelli D."/>
            <person name="Powell J.R."/>
            <person name="Prohaska S."/>
            <person name="Pruitt K."/>
            <person name="Puig M."/>
            <person name="Quesneville H."/>
            <person name="Ram K.R."/>
            <person name="Rand D."/>
            <person name="Rasmussen M.D."/>
            <person name="Reed L.K."/>
            <person name="Reenan R."/>
            <person name="Reily A."/>
            <person name="Remington K.A."/>
            <person name="Rieger T.T."/>
            <person name="Ritchie M.G."/>
            <person name="Robin C."/>
            <person name="Rogers Y.H."/>
            <person name="Rohde C."/>
            <person name="Rozas J."/>
            <person name="Rubenfield M.J."/>
            <person name="Ruiz A."/>
            <person name="Russo S."/>
            <person name="Salzberg S.L."/>
            <person name="Sanchez-Gracia A."/>
            <person name="Saranga D.J."/>
            <person name="Sato H."/>
            <person name="Schaeffer S.W."/>
            <person name="Schatz M.C."/>
            <person name="Schlenke T."/>
            <person name="Schwartz R."/>
            <person name="Segarra C."/>
            <person name="Singh R.S."/>
            <person name="Sirot L."/>
            <person name="Sirota M."/>
            <person name="Sisneros N.B."/>
            <person name="Smith C.D."/>
            <person name="Smith T.F."/>
            <person name="Spieth J."/>
            <person name="Stage D.E."/>
            <person name="Stark A."/>
            <person name="Stephan W."/>
            <person name="Strausberg R.L."/>
            <person name="Strempel S."/>
            <person name="Sturgill D."/>
            <person name="Sutton G."/>
            <person name="Sutton G.G."/>
            <person name="Tao W."/>
            <person name="Teichmann S."/>
            <person name="Tobari Y.N."/>
            <person name="Tomimura Y."/>
            <person name="Tsolas J.M."/>
            <person name="Valente V.L."/>
            <person name="Venter E."/>
            <person name="Venter J.C."/>
            <person name="Vicario S."/>
            <person name="Vieira F.G."/>
            <person name="Vilella A.J."/>
            <person name="Villasante A."/>
            <person name="Walenz B."/>
            <person name="Wang J."/>
            <person name="Wasserman M."/>
            <person name="Watts T."/>
            <person name="Wilson D."/>
            <person name="Wilson R.K."/>
            <person name="Wing R.A."/>
            <person name="Wolfner M.F."/>
            <person name="Wong A."/>
            <person name="Wong G.K."/>
            <person name="Wu C.I."/>
            <person name="Wu G."/>
            <person name="Yamamoto D."/>
            <person name="Yang H.P."/>
            <person name="Yang S.P."/>
            <person name="Yorke J.A."/>
            <person name="Yoshida K."/>
            <person name="Zdobnov E."/>
            <person name="Zhang P."/>
            <person name="Zhang Y."/>
            <person name="Zimin A.V."/>
            <person name="Baldwin J."/>
            <person name="Abdouelleil A."/>
            <person name="Abdulkadir J."/>
            <person name="Abebe A."/>
            <person name="Abera B."/>
            <person name="Abreu J."/>
            <person name="Acer S.C."/>
            <person name="Aftuck L."/>
            <person name="Alexander A."/>
            <person name="An P."/>
            <person name="Anderson E."/>
            <person name="Anderson S."/>
            <person name="Arachi H."/>
            <person name="Azer M."/>
            <person name="Bachantsang P."/>
            <person name="Barry A."/>
            <person name="Bayul T."/>
            <person name="Berlin A."/>
            <person name="Bessette D."/>
            <person name="Bloom T."/>
            <person name="Blye J."/>
            <person name="Boguslavskiy L."/>
            <person name="Bonnet C."/>
            <person name="Boukhgalter B."/>
            <person name="Bourzgui I."/>
            <person name="Brown A."/>
            <person name="Cahill P."/>
            <person name="Channer S."/>
            <person name="Cheshatsang Y."/>
            <person name="Chuda L."/>
            <person name="Citroen M."/>
            <person name="Collymore A."/>
            <person name="Cooke P."/>
            <person name="Costello M."/>
            <person name="D'Aco K."/>
            <person name="Daza R."/>
            <person name="De Haan G."/>
            <person name="DeGray S."/>
            <person name="DeMaso C."/>
            <person name="Dhargay N."/>
            <person name="Dooley K."/>
            <person name="Dooley E."/>
            <person name="Doricent M."/>
            <person name="Dorje P."/>
            <person name="Dorjee K."/>
            <person name="Dupes A."/>
            <person name="Elong R."/>
            <person name="Falk J."/>
            <person name="Farina A."/>
            <person name="Faro S."/>
            <person name="Ferguson D."/>
            <person name="Fisher S."/>
            <person name="Foley C.D."/>
            <person name="Franke A."/>
            <person name="Friedrich D."/>
            <person name="Gadbois L."/>
            <person name="Gearin G."/>
            <person name="Gearin C.R."/>
            <person name="Giannoukos G."/>
            <person name="Goode T."/>
            <person name="Graham J."/>
            <person name="Grandbois E."/>
            <person name="Grewal S."/>
            <person name="Gyaltsen K."/>
            <person name="Hafez N."/>
            <person name="Hagos B."/>
            <person name="Hall J."/>
            <person name="Henson C."/>
            <person name="Hollinger A."/>
            <person name="Honan T."/>
            <person name="Huard M.D."/>
            <person name="Hughes L."/>
            <person name="Hurhula B."/>
            <person name="Husby M.E."/>
            <person name="Kamat A."/>
            <person name="Kanga B."/>
            <person name="Kashin S."/>
            <person name="Khazanovich D."/>
            <person name="Kisner P."/>
            <person name="Lance K."/>
            <person name="Lara M."/>
            <person name="Lee W."/>
            <person name="Lennon N."/>
            <person name="Letendre F."/>
            <person name="LeVine R."/>
            <person name="Lipovsky A."/>
            <person name="Liu X."/>
            <person name="Liu J."/>
            <person name="Liu S."/>
            <person name="Lokyitsang T."/>
            <person name="Lokyitsang Y."/>
            <person name="Lubonja R."/>
            <person name="Lui A."/>
            <person name="MacDonald P."/>
            <person name="Magnisalis V."/>
            <person name="Maru K."/>
            <person name="Matthews C."/>
            <person name="McCusker W."/>
            <person name="McDonough S."/>
            <person name="Mehta T."/>
            <person name="Meldrim J."/>
            <person name="Meneus L."/>
            <person name="Mihai O."/>
            <person name="Mihalev A."/>
            <person name="Mihova T."/>
            <person name="Mittelman R."/>
            <person name="Mlenga V."/>
            <person name="Montmayeur A."/>
            <person name="Mulrain L."/>
            <person name="Navidi A."/>
            <person name="Naylor J."/>
            <person name="Negash T."/>
            <person name="Nguyen T."/>
            <person name="Nguyen N."/>
            <person name="Nicol R."/>
            <person name="Norbu C."/>
            <person name="Norbu N."/>
            <person name="Novod N."/>
            <person name="O'Neill B."/>
            <person name="Osman S."/>
            <person name="Markiewicz E."/>
            <person name="Oyono O.L."/>
            <person name="Patti C."/>
            <person name="Phunkhang P."/>
            <person name="Pierre F."/>
            <person name="Priest M."/>
            <person name="Raghuraman S."/>
            <person name="Rege F."/>
            <person name="Reyes R."/>
            <person name="Rise C."/>
            <person name="Rogov P."/>
            <person name="Ross K."/>
            <person name="Ryan E."/>
            <person name="Settipalli S."/>
            <person name="Shea T."/>
            <person name="Sherpa N."/>
            <person name="Shi L."/>
            <person name="Shih D."/>
            <person name="Sparrow T."/>
            <person name="Spaulding J."/>
            <person name="Stalker J."/>
            <person name="Stange-Thomann N."/>
            <person name="Stavropoulos S."/>
            <person name="Stone C."/>
            <person name="Strader C."/>
            <person name="Tesfaye S."/>
            <person name="Thomson T."/>
            <person name="Thoulutsang Y."/>
            <person name="Thoulutsang D."/>
            <person name="Topham K."/>
            <person name="Topping I."/>
            <person name="Tsamla T."/>
            <person name="Vassiliev H."/>
            <person name="Vo A."/>
            <person name="Wangchuk T."/>
            <person name="Wangdi T."/>
            <person name="Weiand M."/>
            <person name="Wilkinson J."/>
            <person name="Wilson A."/>
            <person name="Yadav S."/>
            <person name="Young G."/>
            <person name="Yu Q."/>
            <person name="Zembek L."/>
            <person name="Zhong D."/>
            <person name="Zimmer A."/>
            <person name="Zwirko Z."/>
            <person name="Jaffe D.B."/>
            <person name="Alvarez P."/>
            <person name="Brockman W."/>
            <person name="Butler J."/>
            <person name="Chin C."/>
            <person name="Gnerre S."/>
            <person name="Grabherr M."/>
            <person name="Kleber M."/>
            <person name="Mauceli E."/>
            <person name="MacCallum I."/>
        </authorList>
    </citation>
    <scope>NUCLEOTIDE SEQUENCE [LARGE SCALE GENOMIC DNA]</scope>
    <source>
        <strain evidence="3">Tucson 14030-0811.24</strain>
    </source>
</reference>
<dbReference type="InParanoid" id="B4MQM3"/>
<keyword evidence="1" id="KW-0175">Coiled coil</keyword>
<dbReference type="EMBL" id="CH963849">
    <property type="protein sequence ID" value="EDW74412.1"/>
    <property type="molecule type" value="Genomic_DNA"/>
</dbReference>
<keyword evidence="3" id="KW-1185">Reference proteome</keyword>
<accession>B4MQM3</accession>
<gene>
    <name evidence="2" type="primary">Dwil\GK21402</name>
    <name evidence="2" type="ORF">Dwil_GK21402</name>
</gene>
<evidence type="ECO:0000256" key="1">
    <source>
        <dbReference type="SAM" id="Coils"/>
    </source>
</evidence>
<dbReference type="Proteomes" id="UP000007798">
    <property type="component" value="Unassembled WGS sequence"/>
</dbReference>
<sequence>MSEEESFVNFSLPFRSLCGEVNSSALKTSVYSQFPRLTLIEACAEDVVKLQNLISEHNALKETLLKVNGTMENYYKISQERYKEASARALRYQEQANSLNEQIVQLREENQQLKDEVASTRAAVQTI</sequence>
<organism evidence="3">
    <name type="scientific">Drosophila willistoni</name>
    <name type="common">Fruit fly</name>
    <dbReference type="NCBI Taxonomy" id="7260"/>
    <lineage>
        <taxon>Eukaryota</taxon>
        <taxon>Metazoa</taxon>
        <taxon>Ecdysozoa</taxon>
        <taxon>Arthropoda</taxon>
        <taxon>Hexapoda</taxon>
        <taxon>Insecta</taxon>
        <taxon>Pterygota</taxon>
        <taxon>Neoptera</taxon>
        <taxon>Endopterygota</taxon>
        <taxon>Diptera</taxon>
        <taxon>Brachycera</taxon>
        <taxon>Muscomorpha</taxon>
        <taxon>Ephydroidea</taxon>
        <taxon>Drosophilidae</taxon>
        <taxon>Drosophila</taxon>
        <taxon>Sophophora</taxon>
    </lineage>
</organism>
<evidence type="ECO:0000313" key="2">
    <source>
        <dbReference type="EMBL" id="EDW74412.1"/>
    </source>
</evidence>
<proteinExistence type="predicted"/>
<name>B4MQM3_DROWI</name>
<dbReference type="AlphaFoldDB" id="B4MQM3"/>
<evidence type="ECO:0000313" key="3">
    <source>
        <dbReference type="Proteomes" id="UP000007798"/>
    </source>
</evidence>
<feature type="coiled-coil region" evidence="1">
    <location>
        <begin position="75"/>
        <end position="123"/>
    </location>
</feature>